<dbReference type="Pfam" id="PF10589">
    <property type="entry name" value="NADH_4Fe-4S"/>
    <property type="match status" value="1"/>
</dbReference>
<evidence type="ECO:0000256" key="3">
    <source>
        <dbReference type="ARBA" id="ARBA00022723"/>
    </source>
</evidence>
<evidence type="ECO:0000313" key="8">
    <source>
        <dbReference type="Proteomes" id="UP000543804"/>
    </source>
</evidence>
<keyword evidence="3" id="KW-0479">Metal-binding</keyword>
<dbReference type="InterPro" id="IPR019554">
    <property type="entry name" value="Soluble_ligand-bd"/>
</dbReference>
<evidence type="ECO:0000256" key="1">
    <source>
        <dbReference type="ARBA" id="ARBA00007523"/>
    </source>
</evidence>
<dbReference type="InterPro" id="IPR019575">
    <property type="entry name" value="Nuop51_4Fe4S-bd"/>
</dbReference>
<comment type="caution">
    <text evidence="7">The sequence shown here is derived from an EMBL/GenBank/DDBJ whole genome shotgun (WGS) entry which is preliminary data.</text>
</comment>
<dbReference type="RefSeq" id="WP_019543350.1">
    <property type="nucleotide sequence ID" value="NZ_JABAFA010000042.1"/>
</dbReference>
<keyword evidence="4" id="KW-0408">Iron</keyword>
<dbReference type="GO" id="GO:0046872">
    <property type="term" value="F:metal ion binding"/>
    <property type="evidence" value="ECO:0007669"/>
    <property type="project" value="UniProtKB-KW"/>
</dbReference>
<dbReference type="InterPro" id="IPR011538">
    <property type="entry name" value="Nuo51_FMN-bd"/>
</dbReference>
<gene>
    <name evidence="7" type="ORF">HF878_09220</name>
</gene>
<protein>
    <submittedName>
        <fullName evidence="7">NADH-quinone oxidoreductase subunit F</fullName>
    </submittedName>
</protein>
<dbReference type="SMART" id="SM00928">
    <property type="entry name" value="NADH_4Fe-4S"/>
    <property type="match status" value="1"/>
</dbReference>
<evidence type="ECO:0000256" key="5">
    <source>
        <dbReference type="ARBA" id="ARBA00023014"/>
    </source>
</evidence>
<dbReference type="Gene3D" id="1.20.1440.230">
    <property type="entry name" value="NADH-ubiquinone oxidoreductase 51kDa subunit, iron-sulphur binding domain"/>
    <property type="match status" value="1"/>
</dbReference>
<accession>A0A848B851</accession>
<dbReference type="GO" id="GO:0051539">
    <property type="term" value="F:4 iron, 4 sulfur cluster binding"/>
    <property type="evidence" value="ECO:0007669"/>
    <property type="project" value="UniProtKB-KW"/>
</dbReference>
<evidence type="ECO:0000313" key="7">
    <source>
        <dbReference type="EMBL" id="NMD99636.1"/>
    </source>
</evidence>
<evidence type="ECO:0000256" key="4">
    <source>
        <dbReference type="ARBA" id="ARBA00023004"/>
    </source>
</evidence>
<sequence>MQASKFLTANFGRYDTSSIGSYMNIGGFTALRKAVTMDGEDIAALIAANKVKGRGGAAYDMGRKWSQARAVKGENKVIICNADEGETTTFKDRELIRQDPFNLIEAMIIAGYVMGATDGYIYMRAEYACFRPLLQNAIRQAKSYGFLGTNILGRGFDFRLHLYSGAGAYVCGEGTALIRSIEGKAGRPRMKPPFIKVSGLFARPTCLNNVESLSLVPHLLLDAEKRYASLGTEESRGTKMVSVAGNVNHPGAFEIPFGTKLRDIIALAGGVQGGRRISLLQLGGASGKVQAGTDEVLDTPYTYEDLAAIGLTVGSGGILVIDERTSVIDFLRMNQEFFSEECCGQCTPCREGNVHIALFLEKLKAGTITAEEIGLMGGIAEVMSRSSLCGLGETAQNSLLSAMHVFPEVFTAGGAHHE</sequence>
<evidence type="ECO:0000259" key="6">
    <source>
        <dbReference type="SMART" id="SM00928"/>
    </source>
</evidence>
<dbReference type="InterPro" id="IPR037225">
    <property type="entry name" value="Nuo51_FMN-bd_sf"/>
</dbReference>
<dbReference type="Gene3D" id="3.40.50.11540">
    <property type="entry name" value="NADH-ubiquinone oxidoreductase 51kDa subunit"/>
    <property type="match status" value="1"/>
</dbReference>
<dbReference type="AlphaFoldDB" id="A0A848B851"/>
<dbReference type="EMBL" id="JABAFA010000042">
    <property type="protein sequence ID" value="NMD99636.1"/>
    <property type="molecule type" value="Genomic_DNA"/>
</dbReference>
<dbReference type="SUPFAM" id="SSF142019">
    <property type="entry name" value="Nqo1 FMN-binding domain-like"/>
    <property type="match status" value="1"/>
</dbReference>
<feature type="domain" description="NADH-ubiquinone oxidoreductase 51kDa subunit iron-sulphur binding" evidence="6">
    <location>
        <begin position="328"/>
        <end position="373"/>
    </location>
</feature>
<keyword evidence="2" id="KW-0004">4Fe-4S</keyword>
<dbReference type="SUPFAM" id="SSF142984">
    <property type="entry name" value="Nqo1 middle domain-like"/>
    <property type="match status" value="1"/>
</dbReference>
<name>A0A848B851_9FIRM</name>
<dbReference type="SUPFAM" id="SSF140490">
    <property type="entry name" value="Nqo1C-terminal domain-like"/>
    <property type="match status" value="1"/>
</dbReference>
<keyword evidence="8" id="KW-1185">Reference proteome</keyword>
<dbReference type="PANTHER" id="PTHR43578:SF3">
    <property type="entry name" value="NADH-QUINONE OXIDOREDUCTASE SUBUNIT F"/>
    <property type="match status" value="1"/>
</dbReference>
<dbReference type="Pfam" id="PF01512">
    <property type="entry name" value="Complex1_51K"/>
    <property type="match status" value="1"/>
</dbReference>
<dbReference type="PANTHER" id="PTHR43578">
    <property type="entry name" value="NADH-QUINONE OXIDOREDUCTASE SUBUNIT F"/>
    <property type="match status" value="1"/>
</dbReference>
<reference evidence="7 8" key="1">
    <citation type="submission" date="2020-04" db="EMBL/GenBank/DDBJ databases">
        <authorList>
            <person name="Hitch T.C.A."/>
            <person name="Wylensek D."/>
            <person name="Clavel T."/>
        </authorList>
    </citation>
    <scope>NUCLEOTIDE SEQUENCE [LARGE SCALE GENOMIC DNA]</scope>
    <source>
        <strain evidence="7 8">PG-130-P53-12</strain>
    </source>
</reference>
<keyword evidence="5" id="KW-0411">Iron-sulfur</keyword>
<comment type="similarity">
    <text evidence="1">Belongs to the complex I 51 kDa subunit family.</text>
</comment>
<dbReference type="Gene3D" id="3.10.20.600">
    <property type="match status" value="1"/>
</dbReference>
<dbReference type="InterPro" id="IPR037207">
    <property type="entry name" value="Nuop51_4Fe4S-bd_sf"/>
</dbReference>
<dbReference type="Proteomes" id="UP000543804">
    <property type="component" value="Unassembled WGS sequence"/>
</dbReference>
<proteinExistence type="inferred from homology"/>
<dbReference type="FunFam" id="3.40.50.11540:FF:000001">
    <property type="entry name" value="NADH dehydrogenase [ubiquinone] flavoprotein 1, mitochondrial"/>
    <property type="match status" value="1"/>
</dbReference>
<organism evidence="7 8">
    <name type="scientific">Selenomonas bovis</name>
    <dbReference type="NCBI Taxonomy" id="416586"/>
    <lineage>
        <taxon>Bacteria</taxon>
        <taxon>Bacillati</taxon>
        <taxon>Bacillota</taxon>
        <taxon>Negativicutes</taxon>
        <taxon>Selenomonadales</taxon>
        <taxon>Selenomonadaceae</taxon>
        <taxon>Selenomonas</taxon>
    </lineage>
</organism>
<evidence type="ECO:0000256" key="2">
    <source>
        <dbReference type="ARBA" id="ARBA00022485"/>
    </source>
</evidence>
<dbReference type="Pfam" id="PF10531">
    <property type="entry name" value="SLBB"/>
    <property type="match status" value="1"/>
</dbReference>